<evidence type="ECO:0008006" key="3">
    <source>
        <dbReference type="Google" id="ProtNLM"/>
    </source>
</evidence>
<evidence type="ECO:0000256" key="1">
    <source>
        <dbReference type="SAM" id="SignalP"/>
    </source>
</evidence>
<name>A0AAU7W5Y5_9MICO</name>
<feature type="signal peptide" evidence="1">
    <location>
        <begin position="1"/>
        <end position="28"/>
    </location>
</feature>
<feature type="chain" id="PRO_5043840354" description="Secreted protein" evidence="1">
    <location>
        <begin position="29"/>
        <end position="115"/>
    </location>
</feature>
<gene>
    <name evidence="2" type="ORF">ABIQ69_14570</name>
</gene>
<dbReference type="AlphaFoldDB" id="A0AAU7W5Y5"/>
<accession>A0AAU7W5Y5</accession>
<dbReference type="RefSeq" id="WP_350347849.1">
    <property type="nucleotide sequence ID" value="NZ_CP158374.1"/>
</dbReference>
<dbReference type="EMBL" id="CP158374">
    <property type="protein sequence ID" value="XBX81826.1"/>
    <property type="molecule type" value="Genomic_DNA"/>
</dbReference>
<sequence length="115" mass="11931">MHHLRNGAALAAAAGFLLALGAASPATAAGSAVCPQTDGWTKVEEVAGDATSIGFAVPDGYKVVATCVKSSTVVAYAEVDETDWVEFESPAFNGRGTPKAISHYAYVLVEDDDRR</sequence>
<evidence type="ECO:0000313" key="2">
    <source>
        <dbReference type="EMBL" id="XBX81826.1"/>
    </source>
</evidence>
<protein>
    <recommendedName>
        <fullName evidence="3">Secreted protein</fullName>
    </recommendedName>
</protein>
<keyword evidence="1" id="KW-0732">Signal</keyword>
<proteinExistence type="predicted"/>
<reference evidence="2" key="1">
    <citation type="submission" date="2024-05" db="EMBL/GenBank/DDBJ databases">
        <authorList>
            <person name="Yu L."/>
        </authorList>
    </citation>
    <scope>NUCLEOTIDE SEQUENCE</scope>
    <source>
        <strain evidence="2">G08B096</strain>
    </source>
</reference>
<organism evidence="2">
    <name type="scientific">Agromyces sp. G08B096</name>
    <dbReference type="NCBI Taxonomy" id="3156399"/>
    <lineage>
        <taxon>Bacteria</taxon>
        <taxon>Bacillati</taxon>
        <taxon>Actinomycetota</taxon>
        <taxon>Actinomycetes</taxon>
        <taxon>Micrococcales</taxon>
        <taxon>Microbacteriaceae</taxon>
        <taxon>Agromyces</taxon>
    </lineage>
</organism>